<proteinExistence type="predicted"/>
<organism evidence="1 2">
    <name type="scientific">Kyrpidia spormannii</name>
    <dbReference type="NCBI Taxonomy" id="2055160"/>
    <lineage>
        <taxon>Bacteria</taxon>
        <taxon>Bacillati</taxon>
        <taxon>Bacillota</taxon>
        <taxon>Bacilli</taxon>
        <taxon>Bacillales</taxon>
        <taxon>Alicyclobacillaceae</taxon>
        <taxon>Kyrpidia</taxon>
    </lineage>
</organism>
<gene>
    <name evidence="1" type="ORF">FAVT5_1084</name>
</gene>
<reference evidence="1" key="1">
    <citation type="submission" date="2020-04" db="EMBL/GenBank/DDBJ databases">
        <authorList>
            <person name="Hogendoorn C."/>
        </authorList>
    </citation>
    <scope>NUCLEOTIDE SEQUENCE</scope>
    <source>
        <strain evidence="1">FAVT5</strain>
    </source>
</reference>
<evidence type="ECO:0000313" key="2">
    <source>
        <dbReference type="Proteomes" id="UP000501793"/>
    </source>
</evidence>
<evidence type="ECO:0000313" key="1">
    <source>
        <dbReference type="EMBL" id="CAB3390867.1"/>
    </source>
</evidence>
<dbReference type="Proteomes" id="UP000501793">
    <property type="component" value="Chromosome"/>
</dbReference>
<sequence length="129" mass="14798">MRGDSVNRGDEILRAGHFGSVSTWLSSLERVELREFNNIQNPTSSKDVGPACLYGITIWLDLNSIDEVESRSLCHEMHRRSNTSEKRGALGECPFPYVYYSLNVATFRRGDKGHRAVGWLCRCIKREYR</sequence>
<keyword evidence="2" id="KW-1185">Reference proteome</keyword>
<dbReference type="EMBL" id="LR792684">
    <property type="protein sequence ID" value="CAB3390867.1"/>
    <property type="molecule type" value="Genomic_DNA"/>
</dbReference>
<accession>A0ACA8Z6Q6</accession>
<protein>
    <submittedName>
        <fullName evidence="1">Uncharacterized protein</fullName>
    </submittedName>
</protein>
<name>A0ACA8Z6Q6_9BACL</name>